<evidence type="ECO:0000256" key="1">
    <source>
        <dbReference type="SAM" id="Coils"/>
    </source>
</evidence>
<keyword evidence="2" id="KW-0812">Transmembrane</keyword>
<dbReference type="Proteomes" id="UP000019275">
    <property type="component" value="Unassembled WGS sequence"/>
</dbReference>
<dbReference type="SUPFAM" id="SSF50998">
    <property type="entry name" value="Quinoprotein alcohol dehydrogenase-like"/>
    <property type="match status" value="1"/>
</dbReference>
<evidence type="ECO:0000256" key="3">
    <source>
        <dbReference type="SAM" id="SignalP"/>
    </source>
</evidence>
<evidence type="ECO:0000256" key="2">
    <source>
        <dbReference type="SAM" id="Phobius"/>
    </source>
</evidence>
<evidence type="ECO:0000259" key="4">
    <source>
        <dbReference type="SMART" id="SM00421"/>
    </source>
</evidence>
<dbReference type="RefSeq" id="WP_034644471.1">
    <property type="nucleotide sequence ID" value="NZ_ARZX01000004.1"/>
</dbReference>
<sequence length="937" mass="109295">MKNKYYQTIFLLFCFFTTFTTVAQETPPILNFLSTDYGAENQNWYISQDNNKNIYVANNDGLLAYNGSRWTLYPSVNGSVIRTVKVVDDKVYTGSFMEFGYWKQNEYGSLTYFSISETIKDELLEDEIIWNIKSQDNYVIFQSYDRIYFYDTTKKQLHYTTDKGNYYRVFKVNTKVYVQKLDGTISRLENGIEILIAKIPEELNIKYILNIFSINNTLIVLTRTQGLFKIQNKTLNKWHIPGDTFLDKARIFRGIQLRDKSFVLGTISKGVIYLSAKGEIINTINQSTGLSNNTVLNLFEDVDGNVWLALDNGINCLNLKSFIKEYNDNYGDVGTTYASIVHNNFLYIGTNQGLFYKSLDSNKELKFINGTKGQVWSLHTYDNELFCGHNSGVFNIKNNKASLISNISGVWNFRPLPKQKNKILFGHYSGLAILHKQNNKWTLQNKLNGFEISSRFFEINNTKDIWVNHEHKGIYHLTLNDSLTGFNKITLFDEFKGKAAGLTKTNNHIIYANENGVFKLENKTQSFIKDSVLSALIPKKEYRSGKLIFDKRELLWSFNKNDIKYAQKGPLPNMVSIKSIPIENNWRKINSSFENIASLNNDNYILGKTNGYINVNLSKIESKSHQVFIDKIKVKEKETNYNDVNIYNKGDFKFKQSSVFFSYTTPNYNKYENTYYQYQLENFDSDWSSWSQNSYTSYDKLSYGDYVFKVRSKIGNKISTNIASYTFTIQRPFYLSAIAIVSYVLLGLFLIFLTHKFYKRYYYKKHQKTLLENKQKMQLLEFKNEQEVIRLKNEKLNQEIESKNRELAISTMSIVKRNEVLRRIKKELKKDTGITNTKHPVFKLIDKNLNNVKDRKFFMEAFNNADKEFLTRAKELHPDLSANDLKFCAYLRLNLSSKEIAPLLNISVKSVEVRRSRLRKKMNLSRETNLIEHILSI</sequence>
<reference evidence="5 6" key="1">
    <citation type="journal article" date="2014" name="Genome Announc.">
        <title>Draft Genome Sequence of the Carrageenan-Degrading Bacterium Cellulophaga sp. Strain KL-A, Isolated from Decaying Marine Algae.</title>
        <authorList>
            <person name="Shan D."/>
            <person name="Ying J."/>
            <person name="Li X."/>
            <person name="Gao Z."/>
            <person name="Wei G."/>
            <person name="Shao Z."/>
        </authorList>
    </citation>
    <scope>NUCLEOTIDE SEQUENCE [LARGE SCALE GENOMIC DNA]</scope>
    <source>
        <strain evidence="5 6">KL-A</strain>
    </source>
</reference>
<evidence type="ECO:0000313" key="6">
    <source>
        <dbReference type="Proteomes" id="UP000019275"/>
    </source>
</evidence>
<dbReference type="InterPro" id="IPR015943">
    <property type="entry name" value="WD40/YVTN_repeat-like_dom_sf"/>
</dbReference>
<dbReference type="Gene3D" id="2.60.40.10">
    <property type="entry name" value="Immunoglobulins"/>
    <property type="match status" value="1"/>
</dbReference>
<keyword evidence="1" id="KW-0175">Coiled coil</keyword>
<dbReference type="Gene3D" id="2.130.10.10">
    <property type="entry name" value="YVTN repeat-like/Quinoprotein amine dehydrogenase"/>
    <property type="match status" value="1"/>
</dbReference>
<protein>
    <submittedName>
        <fullName evidence="5">Two component regulator three Y domain-containing protein</fullName>
    </submittedName>
</protein>
<dbReference type="SUPFAM" id="SSF46894">
    <property type="entry name" value="C-terminal effector domain of the bipartite response regulators"/>
    <property type="match status" value="1"/>
</dbReference>
<dbReference type="Pfam" id="PF07494">
    <property type="entry name" value="Reg_prop"/>
    <property type="match status" value="1"/>
</dbReference>
<name>A0ABN0RR79_9FLAO</name>
<keyword evidence="2" id="KW-0472">Membrane</keyword>
<keyword evidence="2" id="KW-1133">Transmembrane helix</keyword>
<feature type="signal peptide" evidence="3">
    <location>
        <begin position="1"/>
        <end position="23"/>
    </location>
</feature>
<dbReference type="InterPro" id="IPR011110">
    <property type="entry name" value="Reg_prop"/>
</dbReference>
<dbReference type="InterPro" id="IPR013783">
    <property type="entry name" value="Ig-like_fold"/>
</dbReference>
<proteinExistence type="predicted"/>
<dbReference type="InterPro" id="IPR011123">
    <property type="entry name" value="Y_Y_Y"/>
</dbReference>
<feature type="chain" id="PRO_5046929757" evidence="3">
    <location>
        <begin position="24"/>
        <end position="937"/>
    </location>
</feature>
<feature type="transmembrane region" description="Helical" evidence="2">
    <location>
        <begin position="733"/>
        <end position="758"/>
    </location>
</feature>
<evidence type="ECO:0000313" key="5">
    <source>
        <dbReference type="EMBL" id="EWH14416.1"/>
    </source>
</evidence>
<gene>
    <name evidence="5" type="ORF">KLA_05326</name>
</gene>
<dbReference type="SMART" id="SM00421">
    <property type="entry name" value="HTH_LUXR"/>
    <property type="match status" value="1"/>
</dbReference>
<feature type="domain" description="HTH luxR-type" evidence="4">
    <location>
        <begin position="877"/>
        <end position="934"/>
    </location>
</feature>
<dbReference type="Gene3D" id="1.10.10.10">
    <property type="entry name" value="Winged helix-like DNA-binding domain superfamily/Winged helix DNA-binding domain"/>
    <property type="match status" value="1"/>
</dbReference>
<keyword evidence="6" id="KW-1185">Reference proteome</keyword>
<dbReference type="InterPro" id="IPR000792">
    <property type="entry name" value="Tscrpt_reg_LuxR_C"/>
</dbReference>
<dbReference type="Pfam" id="PF00196">
    <property type="entry name" value="GerE"/>
    <property type="match status" value="1"/>
</dbReference>
<keyword evidence="3" id="KW-0732">Signal</keyword>
<accession>A0ABN0RR79</accession>
<feature type="coiled-coil region" evidence="1">
    <location>
        <begin position="779"/>
        <end position="813"/>
    </location>
</feature>
<dbReference type="InterPro" id="IPR036388">
    <property type="entry name" value="WH-like_DNA-bd_sf"/>
</dbReference>
<dbReference type="InterPro" id="IPR011047">
    <property type="entry name" value="Quinoprotein_ADH-like_sf"/>
</dbReference>
<dbReference type="InterPro" id="IPR016032">
    <property type="entry name" value="Sig_transdc_resp-reg_C-effctor"/>
</dbReference>
<organism evidence="5 6">
    <name type="scientific">Cellulophaga geojensis KL-A</name>
    <dbReference type="NCBI Taxonomy" id="1328323"/>
    <lineage>
        <taxon>Bacteria</taxon>
        <taxon>Pseudomonadati</taxon>
        <taxon>Bacteroidota</taxon>
        <taxon>Flavobacteriia</taxon>
        <taxon>Flavobacteriales</taxon>
        <taxon>Flavobacteriaceae</taxon>
        <taxon>Cellulophaga</taxon>
    </lineage>
</organism>
<dbReference type="EMBL" id="ARZX01000004">
    <property type="protein sequence ID" value="EWH14416.1"/>
    <property type="molecule type" value="Genomic_DNA"/>
</dbReference>
<dbReference type="Pfam" id="PF07495">
    <property type="entry name" value="Y_Y_Y"/>
    <property type="match status" value="1"/>
</dbReference>
<comment type="caution">
    <text evidence="5">The sequence shown here is derived from an EMBL/GenBank/DDBJ whole genome shotgun (WGS) entry which is preliminary data.</text>
</comment>